<evidence type="ECO:0000313" key="1">
    <source>
        <dbReference type="EMBL" id="EMO56856.1"/>
    </source>
</evidence>
<name>M6VNY9_9LEPT</name>
<organism evidence="1 2">
    <name type="scientific">Leptospira santarosai str. CBC1416</name>
    <dbReference type="NCBI Taxonomy" id="1193059"/>
    <lineage>
        <taxon>Bacteria</taxon>
        <taxon>Pseudomonadati</taxon>
        <taxon>Spirochaetota</taxon>
        <taxon>Spirochaetia</taxon>
        <taxon>Leptospirales</taxon>
        <taxon>Leptospiraceae</taxon>
        <taxon>Leptospira</taxon>
    </lineage>
</organism>
<evidence type="ECO:0000313" key="2">
    <source>
        <dbReference type="Proteomes" id="UP000012149"/>
    </source>
</evidence>
<dbReference type="EMBL" id="AKWE02000150">
    <property type="protein sequence ID" value="EMO56856.1"/>
    <property type="molecule type" value="Genomic_DNA"/>
</dbReference>
<protein>
    <submittedName>
        <fullName evidence="1">Uncharacterized protein</fullName>
    </submittedName>
</protein>
<comment type="caution">
    <text evidence="1">The sequence shown here is derived from an EMBL/GenBank/DDBJ whole genome shotgun (WGS) entry which is preliminary data.</text>
</comment>
<dbReference type="Proteomes" id="UP000012149">
    <property type="component" value="Unassembled WGS sequence"/>
</dbReference>
<sequence length="55" mass="6289">MGKRKEQASVPVLIGILEKNEAVSSKLLMTSLSSITGKNFYSRNEWLNWYKLNSK</sequence>
<accession>M6VNY9</accession>
<dbReference type="AlphaFoldDB" id="M6VNY9"/>
<reference evidence="1 2" key="1">
    <citation type="submission" date="2013-01" db="EMBL/GenBank/DDBJ databases">
        <authorList>
            <person name="Harkins D.M."/>
            <person name="Durkin A.S."/>
            <person name="Brinkac L.M."/>
            <person name="Haft D.H."/>
            <person name="Selengut J.D."/>
            <person name="Sanka R."/>
            <person name="DePew J."/>
            <person name="Purushe J."/>
            <person name="Matthias M.A."/>
            <person name="Vinetz J.M."/>
            <person name="Sutton G.G."/>
            <person name="Nierman W.C."/>
            <person name="Fouts D.E."/>
        </authorList>
    </citation>
    <scope>NUCLEOTIDE SEQUENCE [LARGE SCALE GENOMIC DNA]</scope>
    <source>
        <strain evidence="1 2">CBC1416</strain>
    </source>
</reference>
<gene>
    <name evidence="1" type="ORF">LEP1GSC161_1602</name>
</gene>
<proteinExistence type="predicted"/>